<sequence length="319" mass="35299">MATNTFSRVVASPDEDAAALLKAFQGWGTDEQAVIAILAHRDATQRKQILLKYEQMYSESLTQRLQSELSGDFERAMYHWMLDPVERQAVMANAATKCIQEEYPVIIEIACANSSAELIEVKKAYHVLYKSSLEEDVAARTTGNLRIACLLQLLLALVSTYRYDGDDVNMGLANSEAKIAHEAVSNGTTDQGELIRIVGTRSKAQLNATFSCFKDEHSTSITKALPHGTDPTGYLRALRVSVRCLADANKYFAKVLRNAMRDSGTDEDSLTRVVVMHAEKDMKGIRSAFQRRSTVSLEEAIAKETSGDYRSFLIALLGS</sequence>
<dbReference type="AlphaFoldDB" id="A0A835A722"/>
<dbReference type="SMART" id="SM00335">
    <property type="entry name" value="ANX"/>
    <property type="match status" value="4"/>
</dbReference>
<dbReference type="GO" id="GO:0005544">
    <property type="term" value="F:calcium-dependent phospholipid binding"/>
    <property type="evidence" value="ECO:0007669"/>
    <property type="project" value="UniProtKB-KW"/>
</dbReference>
<dbReference type="GO" id="GO:0009414">
    <property type="term" value="P:response to water deprivation"/>
    <property type="evidence" value="ECO:0007669"/>
    <property type="project" value="TreeGrafter"/>
</dbReference>
<protein>
    <recommendedName>
        <fullName evidence="8">Annexin</fullName>
    </recommendedName>
</protein>
<dbReference type="FunFam" id="1.10.220.10:FF:000001">
    <property type="entry name" value="Annexin"/>
    <property type="match status" value="1"/>
</dbReference>
<dbReference type="Pfam" id="PF00191">
    <property type="entry name" value="Annexin"/>
    <property type="match status" value="4"/>
</dbReference>
<dbReference type="EMBL" id="JACEFO010002629">
    <property type="protein sequence ID" value="KAF8653202.1"/>
    <property type="molecule type" value="Genomic_DNA"/>
</dbReference>
<accession>A0A835A722</accession>
<keyword evidence="2" id="KW-0677">Repeat</keyword>
<dbReference type="InterPro" id="IPR018502">
    <property type="entry name" value="Annexin_repeat"/>
</dbReference>
<comment type="caution">
    <text evidence="6">The sequence shown here is derived from an EMBL/GenBank/DDBJ whole genome shotgun (WGS) entry which is preliminary data.</text>
</comment>
<dbReference type="Proteomes" id="UP000636709">
    <property type="component" value="Unassembled WGS sequence"/>
</dbReference>
<keyword evidence="7" id="KW-1185">Reference proteome</keyword>
<dbReference type="GO" id="GO:0005509">
    <property type="term" value="F:calcium ion binding"/>
    <property type="evidence" value="ECO:0007669"/>
    <property type="project" value="InterPro"/>
</dbReference>
<dbReference type="PANTHER" id="PTHR10502:SF193">
    <property type="entry name" value="ANNEXIN D8"/>
    <property type="match status" value="1"/>
</dbReference>
<dbReference type="Gene3D" id="1.10.220.10">
    <property type="entry name" value="Annexin"/>
    <property type="match status" value="4"/>
</dbReference>
<evidence type="ECO:0000256" key="3">
    <source>
        <dbReference type="ARBA" id="ARBA00022837"/>
    </source>
</evidence>
<evidence type="ECO:0000313" key="6">
    <source>
        <dbReference type="EMBL" id="KAF8653202.1"/>
    </source>
</evidence>
<gene>
    <name evidence="6" type="ORF">HU200_062655</name>
</gene>
<dbReference type="GO" id="GO:0009408">
    <property type="term" value="P:response to heat"/>
    <property type="evidence" value="ECO:0007669"/>
    <property type="project" value="TreeGrafter"/>
</dbReference>
<dbReference type="GO" id="GO:0009651">
    <property type="term" value="P:response to salt stress"/>
    <property type="evidence" value="ECO:0007669"/>
    <property type="project" value="TreeGrafter"/>
</dbReference>
<dbReference type="PRINTS" id="PR00196">
    <property type="entry name" value="ANNEXIN"/>
</dbReference>
<dbReference type="GO" id="GO:0001786">
    <property type="term" value="F:phosphatidylserine binding"/>
    <property type="evidence" value="ECO:0007669"/>
    <property type="project" value="TreeGrafter"/>
</dbReference>
<evidence type="ECO:0000313" key="7">
    <source>
        <dbReference type="Proteomes" id="UP000636709"/>
    </source>
</evidence>
<dbReference type="InterPro" id="IPR037104">
    <property type="entry name" value="Annexin_sf"/>
</dbReference>
<reference evidence="6" key="1">
    <citation type="submission" date="2020-07" db="EMBL/GenBank/DDBJ databases">
        <title>Genome sequence and genetic diversity analysis of an under-domesticated orphan crop, white fonio (Digitaria exilis).</title>
        <authorList>
            <person name="Bennetzen J.L."/>
            <person name="Chen S."/>
            <person name="Ma X."/>
            <person name="Wang X."/>
            <person name="Yssel A.E.J."/>
            <person name="Chaluvadi S.R."/>
            <person name="Johnson M."/>
            <person name="Gangashetty P."/>
            <person name="Hamidou F."/>
            <person name="Sanogo M.D."/>
            <person name="Zwaenepoel A."/>
            <person name="Wallace J."/>
            <person name="Van De Peer Y."/>
            <person name="Van Deynze A."/>
        </authorList>
    </citation>
    <scope>NUCLEOTIDE SEQUENCE</scope>
    <source>
        <tissue evidence="6">Leaves</tissue>
    </source>
</reference>
<proteinExistence type="predicted"/>
<dbReference type="GO" id="GO:0005886">
    <property type="term" value="C:plasma membrane"/>
    <property type="evidence" value="ECO:0007669"/>
    <property type="project" value="TreeGrafter"/>
</dbReference>
<dbReference type="PROSITE" id="PS51897">
    <property type="entry name" value="ANNEXIN_2"/>
    <property type="match status" value="3"/>
</dbReference>
<organism evidence="6 7">
    <name type="scientific">Digitaria exilis</name>
    <dbReference type="NCBI Taxonomy" id="1010633"/>
    <lineage>
        <taxon>Eukaryota</taxon>
        <taxon>Viridiplantae</taxon>
        <taxon>Streptophyta</taxon>
        <taxon>Embryophyta</taxon>
        <taxon>Tracheophyta</taxon>
        <taxon>Spermatophyta</taxon>
        <taxon>Magnoliopsida</taxon>
        <taxon>Liliopsida</taxon>
        <taxon>Poales</taxon>
        <taxon>Poaceae</taxon>
        <taxon>PACMAD clade</taxon>
        <taxon>Panicoideae</taxon>
        <taxon>Panicodae</taxon>
        <taxon>Paniceae</taxon>
        <taxon>Anthephorinae</taxon>
        <taxon>Digitaria</taxon>
    </lineage>
</organism>
<dbReference type="SUPFAM" id="SSF47874">
    <property type="entry name" value="Annexin"/>
    <property type="match status" value="1"/>
</dbReference>
<name>A0A835A722_9POAL</name>
<evidence type="ECO:0008006" key="8">
    <source>
        <dbReference type="Google" id="ProtNLM"/>
    </source>
</evidence>
<keyword evidence="4" id="KW-0041">Annexin</keyword>
<dbReference type="PANTHER" id="PTHR10502">
    <property type="entry name" value="ANNEXIN"/>
    <property type="match status" value="1"/>
</dbReference>
<dbReference type="InterPro" id="IPR001464">
    <property type="entry name" value="Annexin"/>
</dbReference>
<keyword evidence="5" id="KW-0111">Calcium/phospholipid-binding</keyword>
<evidence type="ECO:0000256" key="2">
    <source>
        <dbReference type="ARBA" id="ARBA00022737"/>
    </source>
</evidence>
<keyword evidence="1" id="KW-0479">Metal-binding</keyword>
<dbReference type="FunFam" id="1.10.220.10:FF:000008">
    <property type="entry name" value="Annexin"/>
    <property type="match status" value="1"/>
</dbReference>
<keyword evidence="3" id="KW-0106">Calcium</keyword>
<evidence type="ECO:0000256" key="4">
    <source>
        <dbReference type="ARBA" id="ARBA00023216"/>
    </source>
</evidence>
<dbReference type="GO" id="GO:0009409">
    <property type="term" value="P:response to cold"/>
    <property type="evidence" value="ECO:0007669"/>
    <property type="project" value="TreeGrafter"/>
</dbReference>
<dbReference type="FunFam" id="1.10.220.10:FF:000009">
    <property type="entry name" value="Annexin"/>
    <property type="match status" value="1"/>
</dbReference>
<evidence type="ECO:0000256" key="1">
    <source>
        <dbReference type="ARBA" id="ARBA00022723"/>
    </source>
</evidence>
<evidence type="ECO:0000256" key="5">
    <source>
        <dbReference type="ARBA" id="ARBA00023302"/>
    </source>
</evidence>
<dbReference type="GO" id="GO:0005737">
    <property type="term" value="C:cytoplasm"/>
    <property type="evidence" value="ECO:0007669"/>
    <property type="project" value="TreeGrafter"/>
</dbReference>
<dbReference type="OrthoDB" id="37886at2759"/>
<dbReference type="FunFam" id="1.10.220.10:FF:000006">
    <property type="entry name" value="Annexin"/>
    <property type="match status" value="1"/>
</dbReference>